<reference evidence="1 2" key="1">
    <citation type="submission" date="2020-02" db="EMBL/GenBank/DDBJ databases">
        <title>Draft genome sequence of Haematococcus lacustris strain NIES-144.</title>
        <authorList>
            <person name="Morimoto D."/>
            <person name="Nakagawa S."/>
            <person name="Yoshida T."/>
            <person name="Sawayama S."/>
        </authorList>
    </citation>
    <scope>NUCLEOTIDE SEQUENCE [LARGE SCALE GENOMIC DNA]</scope>
    <source>
        <strain evidence="1 2">NIES-144</strain>
    </source>
</reference>
<sequence>MAQLFCRPGDCQALKGLAAAALSNISLDLVTDVQALSVSSTSLGPGTLRLRVTNGATVSEPNAIAKLLGPEPSNAEAAVLIHSWLEWDVSTLQPATLLSVGSQQAPALAAALNHLTSCLSSLSGPWLLGEQLSVSDVVVYSTLLPLLLHPIPAADLAAQHSTAHTYLTRVGASDAVRSAQEKLLADVGAPALKTVFEQDAAQYQAAQPRLPQPGKRNI</sequence>
<organism evidence="1 2">
    <name type="scientific">Haematococcus lacustris</name>
    <name type="common">Green alga</name>
    <name type="synonym">Haematococcus pluvialis</name>
    <dbReference type="NCBI Taxonomy" id="44745"/>
    <lineage>
        <taxon>Eukaryota</taxon>
        <taxon>Viridiplantae</taxon>
        <taxon>Chlorophyta</taxon>
        <taxon>core chlorophytes</taxon>
        <taxon>Chlorophyceae</taxon>
        <taxon>CS clade</taxon>
        <taxon>Chlamydomonadales</taxon>
        <taxon>Haematococcaceae</taxon>
        <taxon>Haematococcus</taxon>
    </lineage>
</organism>
<comment type="caution">
    <text evidence="1">The sequence shown here is derived from an EMBL/GenBank/DDBJ whole genome shotgun (WGS) entry which is preliminary data.</text>
</comment>
<protein>
    <recommendedName>
        <fullName evidence="3">GST C-terminal domain-containing protein</fullName>
    </recommendedName>
</protein>
<feature type="non-terminal residue" evidence="1">
    <location>
        <position position="1"/>
    </location>
</feature>
<dbReference type="Gene3D" id="1.20.1050.10">
    <property type="match status" value="1"/>
</dbReference>
<evidence type="ECO:0000313" key="1">
    <source>
        <dbReference type="EMBL" id="GFH28719.1"/>
    </source>
</evidence>
<dbReference type="SUPFAM" id="SSF47616">
    <property type="entry name" value="GST C-terminal domain-like"/>
    <property type="match status" value="1"/>
</dbReference>
<evidence type="ECO:0000313" key="2">
    <source>
        <dbReference type="Proteomes" id="UP000485058"/>
    </source>
</evidence>
<dbReference type="Gene3D" id="3.40.30.10">
    <property type="entry name" value="Glutaredoxin"/>
    <property type="match status" value="1"/>
</dbReference>
<accession>A0A6A0A7T0</accession>
<evidence type="ECO:0008006" key="3">
    <source>
        <dbReference type="Google" id="ProtNLM"/>
    </source>
</evidence>
<dbReference type="EMBL" id="BLLF01004006">
    <property type="protein sequence ID" value="GFH28719.1"/>
    <property type="molecule type" value="Genomic_DNA"/>
</dbReference>
<keyword evidence="2" id="KW-1185">Reference proteome</keyword>
<name>A0A6A0A7T0_HAELA</name>
<dbReference type="AlphaFoldDB" id="A0A6A0A7T0"/>
<proteinExistence type="predicted"/>
<dbReference type="InterPro" id="IPR036282">
    <property type="entry name" value="Glutathione-S-Trfase_C_sf"/>
</dbReference>
<feature type="non-terminal residue" evidence="1">
    <location>
        <position position="218"/>
    </location>
</feature>
<dbReference type="Proteomes" id="UP000485058">
    <property type="component" value="Unassembled WGS sequence"/>
</dbReference>
<gene>
    <name evidence="1" type="ORF">HaLaN_27258</name>
</gene>